<name>A0AAF3EEH1_9BILA</name>
<evidence type="ECO:0008006" key="4">
    <source>
        <dbReference type="Google" id="ProtNLM"/>
    </source>
</evidence>
<keyword evidence="1" id="KW-0732">Signal</keyword>
<organism evidence="2 3">
    <name type="scientific">Mesorhabditis belari</name>
    <dbReference type="NCBI Taxonomy" id="2138241"/>
    <lineage>
        <taxon>Eukaryota</taxon>
        <taxon>Metazoa</taxon>
        <taxon>Ecdysozoa</taxon>
        <taxon>Nematoda</taxon>
        <taxon>Chromadorea</taxon>
        <taxon>Rhabditida</taxon>
        <taxon>Rhabditina</taxon>
        <taxon>Rhabditomorpha</taxon>
        <taxon>Rhabditoidea</taxon>
        <taxon>Rhabditidae</taxon>
        <taxon>Mesorhabditinae</taxon>
        <taxon>Mesorhabditis</taxon>
    </lineage>
</organism>
<feature type="signal peptide" evidence="1">
    <location>
        <begin position="1"/>
        <end position="16"/>
    </location>
</feature>
<evidence type="ECO:0000256" key="1">
    <source>
        <dbReference type="SAM" id="SignalP"/>
    </source>
</evidence>
<dbReference type="AlphaFoldDB" id="A0AAF3EEH1"/>
<protein>
    <recommendedName>
        <fullName evidence="4">Lipoprotein</fullName>
    </recommendedName>
</protein>
<accession>A0AAF3EEH1</accession>
<dbReference type="WBParaSite" id="MBELARI_LOCUS12365">
    <property type="protein sequence ID" value="MBELARI_LOCUS12365"/>
    <property type="gene ID" value="MBELARI_LOCUS12365"/>
</dbReference>
<evidence type="ECO:0000313" key="3">
    <source>
        <dbReference type="WBParaSite" id="MBELARI_LOCUS12365"/>
    </source>
</evidence>
<dbReference type="PROSITE" id="PS51257">
    <property type="entry name" value="PROKAR_LIPOPROTEIN"/>
    <property type="match status" value="1"/>
</dbReference>
<keyword evidence="2" id="KW-1185">Reference proteome</keyword>
<dbReference type="Proteomes" id="UP000887575">
    <property type="component" value="Unassembled WGS sequence"/>
</dbReference>
<sequence length="180" mass="19759">MRCILLFCSLIGLTFAVSCWSDSSDNEKHTKEKKVMDCGSDCNYCAKGTGKFKAGMTNDQTSVSLWSCGCGSAISNLTGVECKDKGSQSVSNAYVDGTLYCCKGKKAENRFLFTPRDGTNEIGVVVTRFSESITQHNREIFIEKLTRMIKKCNVVELSGEGKNDETLKEICRLAEVGSIK</sequence>
<evidence type="ECO:0000313" key="2">
    <source>
        <dbReference type="Proteomes" id="UP000887575"/>
    </source>
</evidence>
<proteinExistence type="predicted"/>
<feature type="chain" id="PRO_5042153233" description="Lipoprotein" evidence="1">
    <location>
        <begin position="17"/>
        <end position="180"/>
    </location>
</feature>
<reference evidence="3" key="1">
    <citation type="submission" date="2024-02" db="UniProtKB">
        <authorList>
            <consortium name="WormBaseParasite"/>
        </authorList>
    </citation>
    <scope>IDENTIFICATION</scope>
</reference>